<accession>A0A1J1LJ79</accession>
<dbReference type="STRING" id="671072.PL9214490115"/>
<dbReference type="PANTHER" id="PTHR14226:SF78">
    <property type="entry name" value="SLR0060 PROTEIN"/>
    <property type="match status" value="1"/>
</dbReference>
<keyword evidence="2" id="KW-0442">Lipid degradation</keyword>
<keyword evidence="7" id="KW-1185">Reference proteome</keyword>
<name>A0A1J1LJ79_9CYAN</name>
<keyword evidence="3" id="KW-0443">Lipid metabolism</keyword>
<dbReference type="EMBL" id="CZDF01000154">
    <property type="protein sequence ID" value="CUR32568.1"/>
    <property type="molecule type" value="Genomic_DNA"/>
</dbReference>
<dbReference type="SUPFAM" id="SSF52151">
    <property type="entry name" value="FabD/lysophospholipase-like"/>
    <property type="match status" value="1"/>
</dbReference>
<dbReference type="AlphaFoldDB" id="A0A1J1LJ79"/>
<evidence type="ECO:0000256" key="2">
    <source>
        <dbReference type="ARBA" id="ARBA00022963"/>
    </source>
</evidence>
<dbReference type="OrthoDB" id="9807112at2"/>
<evidence type="ECO:0000313" key="7">
    <source>
        <dbReference type="Proteomes" id="UP000184315"/>
    </source>
</evidence>
<sequence>MKPKIAIACQGGGSQTAFTAGVFKALFENKIQDYFNIVSLSGTSGGAICAFLIWYALKKGDDIVWKRLIDFWEDNTAQTAQEKFFNDSAIKTLEWVSKGKIPQYNLSPYSPIVKAWFSFATQGLRRRFTDFEELLGSHIDFSELATWGMQPEPPILLIGACNILTGRLHKFNSYREAIKLEHILASACIPNLFPAVSIEEMAYWDGLFSDNPPIDSLIKSNFVGIANLPQEIWVIKINPTTRDKIPTEADDIADRRNELEGNLSLFQSLGEIENLNNLFLRGAFNEEFLAKIDVKEPMKIPKSFPDDPDQDYHIPMIEMSEDLAKLLNYESKLDRSPEMINRLIQDGEKQGKKFIETRLKQMGLNNESR</sequence>
<evidence type="ECO:0000259" key="5">
    <source>
        <dbReference type="Pfam" id="PF01734"/>
    </source>
</evidence>
<reference evidence="7" key="1">
    <citation type="submission" date="2015-10" db="EMBL/GenBank/DDBJ databases">
        <authorList>
            <person name="Regsiter A."/>
            <person name="william w."/>
        </authorList>
    </citation>
    <scope>NUCLEOTIDE SEQUENCE [LARGE SCALE GENOMIC DNA]</scope>
</reference>
<keyword evidence="4" id="KW-0472">Membrane</keyword>
<evidence type="ECO:0000256" key="3">
    <source>
        <dbReference type="ARBA" id="ARBA00023098"/>
    </source>
</evidence>
<organism evidence="6 7">
    <name type="scientific">Planktothrix tepida PCC 9214</name>
    <dbReference type="NCBI Taxonomy" id="671072"/>
    <lineage>
        <taxon>Bacteria</taxon>
        <taxon>Bacillati</taxon>
        <taxon>Cyanobacteriota</taxon>
        <taxon>Cyanophyceae</taxon>
        <taxon>Oscillatoriophycideae</taxon>
        <taxon>Oscillatoriales</taxon>
        <taxon>Microcoleaceae</taxon>
        <taxon>Planktothrix</taxon>
    </lineage>
</organism>
<keyword evidence="1" id="KW-0378">Hydrolase</keyword>
<dbReference type="RefSeq" id="WP_072719298.1">
    <property type="nucleotide sequence ID" value="NZ_LN889801.1"/>
</dbReference>
<evidence type="ECO:0000256" key="1">
    <source>
        <dbReference type="ARBA" id="ARBA00022801"/>
    </source>
</evidence>
<dbReference type="InterPro" id="IPR016035">
    <property type="entry name" value="Acyl_Trfase/lysoPLipase"/>
</dbReference>
<dbReference type="Gene3D" id="3.40.1090.10">
    <property type="entry name" value="Cytosolic phospholipase A2 catalytic domain"/>
    <property type="match status" value="2"/>
</dbReference>
<evidence type="ECO:0000313" key="6">
    <source>
        <dbReference type="EMBL" id="CUR32568.1"/>
    </source>
</evidence>
<dbReference type="GO" id="GO:0016042">
    <property type="term" value="P:lipid catabolic process"/>
    <property type="evidence" value="ECO:0007669"/>
    <property type="project" value="UniProtKB-KW"/>
</dbReference>
<protein>
    <submittedName>
        <fullName evidence="6">Patatin</fullName>
    </submittedName>
</protein>
<dbReference type="Proteomes" id="UP000184315">
    <property type="component" value="Unassembled WGS sequence"/>
</dbReference>
<dbReference type="InterPro" id="IPR002641">
    <property type="entry name" value="PNPLA_dom"/>
</dbReference>
<dbReference type="InterPro" id="IPR050301">
    <property type="entry name" value="NTE"/>
</dbReference>
<dbReference type="Pfam" id="PF01734">
    <property type="entry name" value="Patatin"/>
    <property type="match status" value="1"/>
</dbReference>
<keyword evidence="4" id="KW-1133">Transmembrane helix</keyword>
<proteinExistence type="predicted"/>
<dbReference type="PANTHER" id="PTHR14226">
    <property type="entry name" value="NEUROPATHY TARGET ESTERASE/SWISS CHEESE D.MELANOGASTER"/>
    <property type="match status" value="1"/>
</dbReference>
<evidence type="ECO:0000256" key="4">
    <source>
        <dbReference type="SAM" id="Phobius"/>
    </source>
</evidence>
<feature type="domain" description="PNPLA" evidence="5">
    <location>
        <begin position="8"/>
        <end position="218"/>
    </location>
</feature>
<dbReference type="GO" id="GO:0016787">
    <property type="term" value="F:hydrolase activity"/>
    <property type="evidence" value="ECO:0007669"/>
    <property type="project" value="UniProtKB-KW"/>
</dbReference>
<keyword evidence="4" id="KW-0812">Transmembrane</keyword>
<feature type="transmembrane region" description="Helical" evidence="4">
    <location>
        <begin position="35"/>
        <end position="57"/>
    </location>
</feature>
<gene>
    <name evidence="6" type="ORF">PL9214490115</name>
</gene>